<dbReference type="GO" id="GO:0005681">
    <property type="term" value="C:spliceosomal complex"/>
    <property type="evidence" value="ECO:0007669"/>
    <property type="project" value="TreeGrafter"/>
</dbReference>
<dbReference type="Pfam" id="PF08216">
    <property type="entry name" value="CTNNBL"/>
    <property type="match status" value="1"/>
</dbReference>
<evidence type="ECO:0000256" key="1">
    <source>
        <dbReference type="ARBA" id="ARBA00004123"/>
    </source>
</evidence>
<evidence type="ECO:0000259" key="8">
    <source>
        <dbReference type="SMART" id="SM01156"/>
    </source>
</evidence>
<reference evidence="9 10" key="1">
    <citation type="journal article" date="2024" name="Science">
        <title>Giant polyketide synthase enzymes in the biosynthesis of giant marine polyether toxins.</title>
        <authorList>
            <person name="Fallon T.R."/>
            <person name="Shende V.V."/>
            <person name="Wierzbicki I.H."/>
            <person name="Pendleton A.L."/>
            <person name="Watervoot N.F."/>
            <person name="Auber R.P."/>
            <person name="Gonzalez D.J."/>
            <person name="Wisecaver J.H."/>
            <person name="Moore B.S."/>
        </authorList>
    </citation>
    <scope>NUCLEOTIDE SEQUENCE [LARGE SCALE GENOMIC DNA]</scope>
    <source>
        <strain evidence="9 10">12B1</strain>
    </source>
</reference>
<feature type="region of interest" description="Disordered" evidence="7">
    <location>
        <begin position="9"/>
        <end position="34"/>
    </location>
</feature>
<proteinExistence type="predicted"/>
<feature type="domain" description="Beta-catenin-like protein 1 N-terminal" evidence="8">
    <location>
        <begin position="32"/>
        <end position="143"/>
    </location>
</feature>
<dbReference type="InterPro" id="IPR039678">
    <property type="entry name" value="CTNNBL1"/>
</dbReference>
<keyword evidence="4 6" id="KW-0175">Coiled coil</keyword>
<evidence type="ECO:0000256" key="7">
    <source>
        <dbReference type="SAM" id="MobiDB-lite"/>
    </source>
</evidence>
<dbReference type="PANTHER" id="PTHR14978">
    <property type="entry name" value="BETA-CATENIN-LIKE PROTEIN 1 NUCLEAR ASSOCIATED PROTEIN"/>
    <property type="match status" value="1"/>
</dbReference>
<keyword evidence="10" id="KW-1185">Reference proteome</keyword>
<dbReference type="PANTHER" id="PTHR14978:SF0">
    <property type="entry name" value="BETA-CATENIN-LIKE PROTEIN 1"/>
    <property type="match status" value="1"/>
</dbReference>
<keyword evidence="3" id="KW-0677">Repeat</keyword>
<feature type="compositionally biased region" description="Acidic residues" evidence="7">
    <location>
        <begin position="555"/>
        <end position="578"/>
    </location>
</feature>
<feature type="region of interest" description="Disordered" evidence="7">
    <location>
        <begin position="547"/>
        <end position="578"/>
    </location>
</feature>
<evidence type="ECO:0000256" key="6">
    <source>
        <dbReference type="SAM" id="Coils"/>
    </source>
</evidence>
<dbReference type="Proteomes" id="UP001515480">
    <property type="component" value="Unassembled WGS sequence"/>
</dbReference>
<dbReference type="InterPro" id="IPR011989">
    <property type="entry name" value="ARM-like"/>
</dbReference>
<dbReference type="SUPFAM" id="SSF48371">
    <property type="entry name" value="ARM repeat"/>
    <property type="match status" value="1"/>
</dbReference>
<dbReference type="Gene3D" id="1.25.10.10">
    <property type="entry name" value="Leucine-rich Repeat Variant"/>
    <property type="match status" value="1"/>
</dbReference>
<dbReference type="SMART" id="SM01156">
    <property type="entry name" value="DUF1716"/>
    <property type="match status" value="1"/>
</dbReference>
<name>A0AB34JLP4_PRYPA</name>
<organism evidence="9 10">
    <name type="scientific">Prymnesium parvum</name>
    <name type="common">Toxic golden alga</name>
    <dbReference type="NCBI Taxonomy" id="97485"/>
    <lineage>
        <taxon>Eukaryota</taxon>
        <taxon>Haptista</taxon>
        <taxon>Haptophyta</taxon>
        <taxon>Prymnesiophyceae</taxon>
        <taxon>Prymnesiales</taxon>
        <taxon>Prymnesiaceae</taxon>
        <taxon>Prymnesium</taxon>
    </lineage>
</organism>
<evidence type="ECO:0000313" key="10">
    <source>
        <dbReference type="Proteomes" id="UP001515480"/>
    </source>
</evidence>
<keyword evidence="2" id="KW-0597">Phosphoprotein</keyword>
<dbReference type="EMBL" id="JBGBPQ010000007">
    <property type="protein sequence ID" value="KAL1521953.1"/>
    <property type="molecule type" value="Genomic_DNA"/>
</dbReference>
<dbReference type="GO" id="GO:0010467">
    <property type="term" value="P:gene expression"/>
    <property type="evidence" value="ECO:0007669"/>
    <property type="project" value="UniProtKB-ARBA"/>
</dbReference>
<keyword evidence="5" id="KW-0539">Nucleus</keyword>
<comment type="subcellular location">
    <subcellularLocation>
        <location evidence="1">Nucleus</location>
    </subcellularLocation>
</comment>
<evidence type="ECO:0000256" key="4">
    <source>
        <dbReference type="ARBA" id="ARBA00023054"/>
    </source>
</evidence>
<evidence type="ECO:0000256" key="2">
    <source>
        <dbReference type="ARBA" id="ARBA00022553"/>
    </source>
</evidence>
<dbReference type="InterPro" id="IPR013180">
    <property type="entry name" value="CTNNBL1_N"/>
</dbReference>
<accession>A0AB34JLP4</accession>
<gene>
    <name evidence="9" type="ORF">AB1Y20_021599</name>
</gene>
<evidence type="ECO:0000313" key="9">
    <source>
        <dbReference type="EMBL" id="KAL1521953.1"/>
    </source>
</evidence>
<dbReference type="AlphaFoldDB" id="A0AB34JLP4"/>
<dbReference type="InterPro" id="IPR016024">
    <property type="entry name" value="ARM-type_fold"/>
</dbReference>
<sequence length="578" mass="63853">MEALNELEAFAYHPGASSSTADEAPRKRPRVAPRDASDLLAQAEREFASSKVEVAETLDANSLKRMILSVEKRINENLQLRVKYAEQPERFLDSELELFQELKALHSVAATPELFPTFVRTRCTASLLGLLAHDNLDISSDVVDLFYEMTDADDATPEDLQSLVDALLENDAPMALIAHMEKLNDANEEEARCIHSTLGIFENILEARPASAAAVAKSGLMAWTLGRLKARGFHANKLYAAEILALLLQQHSENQQLLGELEGILSLLVAASQFKRREPADLEEAELMENTLGCLTTSLALPENQHRFLKAEGIELMILTLKERKYASRGALRVLDAALRANGANCERFVDIRGFKTVLPLIGAAPPPQPAFAKGRKEREAAQRQFDESVVGIVSTLFHQLVGERRLRLLGKLAEDGMAKLDMLLRLRHKYAARVAAAEEEMEGAASDEDGEEDELGYDERLYLARVEAGLPCLQAIDHCLAFTCAAKAKGCKPMRQRVLLSLYEAGASLHDVWATVEESARLDVEEKSEAVQRALDEMGEAVKALLSKYKDAAADEEEERQPEAEEEPGEPEEDEAA</sequence>
<evidence type="ECO:0000256" key="5">
    <source>
        <dbReference type="ARBA" id="ARBA00023242"/>
    </source>
</evidence>
<dbReference type="FunFam" id="1.25.10.10:FF:001136">
    <property type="entry name" value="Beta-catenin-like protein 1"/>
    <property type="match status" value="1"/>
</dbReference>
<evidence type="ECO:0000256" key="3">
    <source>
        <dbReference type="ARBA" id="ARBA00022737"/>
    </source>
</evidence>
<comment type="caution">
    <text evidence="9">The sequence shown here is derived from an EMBL/GenBank/DDBJ whole genome shotgun (WGS) entry which is preliminary data.</text>
</comment>
<feature type="coiled-coil region" evidence="6">
    <location>
        <begin position="421"/>
        <end position="455"/>
    </location>
</feature>
<protein>
    <recommendedName>
        <fullName evidence="8">Beta-catenin-like protein 1 N-terminal domain-containing protein</fullName>
    </recommendedName>
</protein>